<dbReference type="Proteomes" id="UP000000628">
    <property type="component" value="Chromosome"/>
</dbReference>
<gene>
    <name evidence="1" type="ordered locus">Jden_1577</name>
</gene>
<dbReference type="HOGENOM" id="CLU_1967590_0_0_11"/>
<sequence length="127" mass="14047">MTTSEVRDSTLSALWYRSPSDAAIVQERLTGAGITEDTLEAFFATYDPRTPESISNDQFSHLSDDQQLLLLSEYAHRQGRLSELVADHRRSIITTLLATRSLSSIAGALGVTKQAVHKIARSTRVTR</sequence>
<evidence type="ECO:0000313" key="1">
    <source>
        <dbReference type="EMBL" id="ACV09225.1"/>
    </source>
</evidence>
<dbReference type="RefSeq" id="WP_015771853.1">
    <property type="nucleotide sequence ID" value="NC_013174.1"/>
</dbReference>
<accession>C7R5F2</accession>
<dbReference type="KEGG" id="jde:Jden_1577"/>
<organism evidence="1 2">
    <name type="scientific">Jonesia denitrificans (strain ATCC 14870 / DSM 20603 / BCRC 15368 / CIP 55.134 / JCM 11481 / NBRC 15587 / NCTC 10816 / Prevot 55134)</name>
    <name type="common">Listeria denitrificans</name>
    <dbReference type="NCBI Taxonomy" id="471856"/>
    <lineage>
        <taxon>Bacteria</taxon>
        <taxon>Bacillati</taxon>
        <taxon>Actinomycetota</taxon>
        <taxon>Actinomycetes</taxon>
        <taxon>Micrococcales</taxon>
        <taxon>Jonesiaceae</taxon>
        <taxon>Jonesia</taxon>
    </lineage>
</organism>
<proteinExistence type="predicted"/>
<evidence type="ECO:0000313" key="2">
    <source>
        <dbReference type="Proteomes" id="UP000000628"/>
    </source>
</evidence>
<protein>
    <submittedName>
        <fullName evidence="1">Uncharacterized protein</fullName>
    </submittedName>
</protein>
<keyword evidence="2" id="KW-1185">Reference proteome</keyword>
<dbReference type="STRING" id="471856.Jden_1577"/>
<dbReference type="EMBL" id="CP001706">
    <property type="protein sequence ID" value="ACV09225.1"/>
    <property type="molecule type" value="Genomic_DNA"/>
</dbReference>
<reference evidence="1 2" key="1">
    <citation type="journal article" date="2009" name="Stand. Genomic Sci.">
        <title>Complete genome sequence of Jonesia denitrificans type strain (Prevot 55134).</title>
        <authorList>
            <person name="Pukall R."/>
            <person name="Gehrich-Schroter G."/>
            <person name="Lapidus A."/>
            <person name="Nolan M."/>
            <person name="Glavina Del Rio T."/>
            <person name="Lucas S."/>
            <person name="Chen F."/>
            <person name="Tice H."/>
            <person name="Pitluck S."/>
            <person name="Cheng J.F."/>
            <person name="Copeland A."/>
            <person name="Saunders E."/>
            <person name="Brettin T."/>
            <person name="Detter J.C."/>
            <person name="Bruce D."/>
            <person name="Goodwin L."/>
            <person name="Pati A."/>
            <person name="Ivanova N."/>
            <person name="Mavromatis K."/>
            <person name="Ovchinnikova G."/>
            <person name="Chen A."/>
            <person name="Palaniappan K."/>
            <person name="Land M."/>
            <person name="Hauser L."/>
            <person name="Chang Y.J."/>
            <person name="Jeffries C.D."/>
            <person name="Chain P."/>
            <person name="Goker M."/>
            <person name="Bristow J."/>
            <person name="Eisen J.A."/>
            <person name="Markowitz V."/>
            <person name="Hugenholtz P."/>
            <person name="Kyrpides N.C."/>
            <person name="Klenk H.P."/>
            <person name="Han C."/>
        </authorList>
    </citation>
    <scope>NUCLEOTIDE SEQUENCE [LARGE SCALE GENOMIC DNA]</scope>
    <source>
        <strain evidence="2">ATCC 14870 / DSM 20603 / BCRC 15368 / CIP 55.134 / JCM 11481 / NBRC 15587 / NCTC 10816 / Prevot 55134</strain>
    </source>
</reference>
<name>C7R5F2_JONDD</name>
<dbReference type="AlphaFoldDB" id="C7R5F2"/>